<name>A0A1F5ZST6_9BACT</name>
<keyword evidence="1" id="KW-0472">Membrane</keyword>
<dbReference type="STRING" id="1798382.A3D77_06705"/>
<protein>
    <submittedName>
        <fullName evidence="2">Uncharacterized protein</fullName>
    </submittedName>
</protein>
<gene>
    <name evidence="2" type="ORF">A3D77_06705</name>
</gene>
<keyword evidence="1" id="KW-0812">Transmembrane</keyword>
<keyword evidence="1" id="KW-1133">Transmembrane helix</keyword>
<accession>A0A1F5ZST6</accession>
<reference evidence="2 3" key="1">
    <citation type="journal article" date="2016" name="Nat. Commun.">
        <title>Thousands of microbial genomes shed light on interconnected biogeochemical processes in an aquifer system.</title>
        <authorList>
            <person name="Anantharaman K."/>
            <person name="Brown C.T."/>
            <person name="Hug L.A."/>
            <person name="Sharon I."/>
            <person name="Castelle C.J."/>
            <person name="Probst A.J."/>
            <person name="Thomas B.C."/>
            <person name="Singh A."/>
            <person name="Wilkins M.J."/>
            <person name="Karaoz U."/>
            <person name="Brodie E.L."/>
            <person name="Williams K.H."/>
            <person name="Hubbard S.S."/>
            <person name="Banfield J.F."/>
        </authorList>
    </citation>
    <scope>NUCLEOTIDE SEQUENCE [LARGE SCALE GENOMIC DNA]</scope>
</reference>
<organism evidence="2 3">
    <name type="scientific">Candidatus Gottesmanbacteria bacterium RIFCSPHIGHO2_02_FULL_39_11</name>
    <dbReference type="NCBI Taxonomy" id="1798382"/>
    <lineage>
        <taxon>Bacteria</taxon>
        <taxon>Candidatus Gottesmaniibacteriota</taxon>
    </lineage>
</organism>
<dbReference type="AlphaFoldDB" id="A0A1F5ZST6"/>
<feature type="transmembrane region" description="Helical" evidence="1">
    <location>
        <begin position="16"/>
        <end position="37"/>
    </location>
</feature>
<evidence type="ECO:0000256" key="1">
    <source>
        <dbReference type="SAM" id="Phobius"/>
    </source>
</evidence>
<sequence length="136" mass="15014">MQIEHLLSDPKERRSIFVGFLVVSLGVFLGIRSQIIIKTSQKKETRIAQAIINSTPAPTAIPTATPTLTPAPYIHPTSIPPTPLAVILSPTPTPLPTDAPLYIQLAHAKPKSFTRQMYRQKIVRIQSQKKTAGEKR</sequence>
<dbReference type="EMBL" id="MFJL01000024">
    <property type="protein sequence ID" value="OGG15508.1"/>
    <property type="molecule type" value="Genomic_DNA"/>
</dbReference>
<evidence type="ECO:0000313" key="3">
    <source>
        <dbReference type="Proteomes" id="UP000176923"/>
    </source>
</evidence>
<proteinExistence type="predicted"/>
<comment type="caution">
    <text evidence="2">The sequence shown here is derived from an EMBL/GenBank/DDBJ whole genome shotgun (WGS) entry which is preliminary data.</text>
</comment>
<dbReference type="Proteomes" id="UP000176923">
    <property type="component" value="Unassembled WGS sequence"/>
</dbReference>
<evidence type="ECO:0000313" key="2">
    <source>
        <dbReference type="EMBL" id="OGG15508.1"/>
    </source>
</evidence>